<dbReference type="OrthoDB" id="2364593at2"/>
<reference evidence="2" key="1">
    <citation type="submission" date="2016-10" db="EMBL/GenBank/DDBJ databases">
        <authorList>
            <person name="Varghese N."/>
            <person name="Submissions S."/>
        </authorList>
    </citation>
    <scope>NUCLEOTIDE SEQUENCE [LARGE SCALE GENOMIC DNA]</scope>
    <source>
        <strain evidence="2">K1</strain>
    </source>
</reference>
<dbReference type="Pfam" id="PF11428">
    <property type="entry name" value="DUF3196"/>
    <property type="match status" value="1"/>
</dbReference>
<dbReference type="STRING" id="150248.SAMN05216169_101057"/>
<dbReference type="Gene3D" id="1.25.40.10">
    <property type="entry name" value="Tetratricopeptide repeat domain"/>
    <property type="match status" value="1"/>
</dbReference>
<accession>A0A1I0T1T3</accession>
<dbReference type="EMBL" id="FOJQ01000010">
    <property type="protein sequence ID" value="SFA44986.1"/>
    <property type="molecule type" value="Genomic_DNA"/>
</dbReference>
<organism evidence="1 2">
    <name type="scientific">Anoxybacillus pushchinoensis</name>
    <dbReference type="NCBI Taxonomy" id="150248"/>
    <lineage>
        <taxon>Bacteria</taxon>
        <taxon>Bacillati</taxon>
        <taxon>Bacillota</taxon>
        <taxon>Bacilli</taxon>
        <taxon>Bacillales</taxon>
        <taxon>Anoxybacillaceae</taxon>
        <taxon>Anoxybacillus</taxon>
    </lineage>
</organism>
<dbReference type="RefSeq" id="WP_091701447.1">
    <property type="nucleotide sequence ID" value="NZ_FOJQ01000010.1"/>
</dbReference>
<dbReference type="Proteomes" id="UP000198979">
    <property type="component" value="Unassembled WGS sequence"/>
</dbReference>
<keyword evidence="2" id="KW-1185">Reference proteome</keyword>
<dbReference type="InterPro" id="IPR011990">
    <property type="entry name" value="TPR-like_helical_dom_sf"/>
</dbReference>
<dbReference type="SUPFAM" id="SSF48452">
    <property type="entry name" value="TPR-like"/>
    <property type="match status" value="1"/>
</dbReference>
<sequence length="306" mass="36305">MKNRKVIPHPYIKERLLAEGMDALKGKRYKEAYTYFTQLQQFNLNDDDVDMALVVCLFEMGRIKEAKEKCEQLLARGTGDWTIYISMLVHLQQYDEVIAVIQTLQQKGIDCTSLLPLLHFSEKMVRSHQEQKKKQYEAIFESDQWTAQLHVLQQLERNVVLHLVPMFVRYLRDETNHPAVKTTILQTLKKEQVTKQMTVKKFGQTMTVVPAYLDERKQEQFSEQVLHIVDQTWAKQNPTMYEWSKQIWIRYMFMIYPFLPEQPVQQWADALHIYVQQCENGEMICTHPLVAKLYEVEKLWLSVESI</sequence>
<dbReference type="InterPro" id="IPR024503">
    <property type="entry name" value="DUF3196"/>
</dbReference>
<evidence type="ECO:0008006" key="3">
    <source>
        <dbReference type="Google" id="ProtNLM"/>
    </source>
</evidence>
<evidence type="ECO:0000313" key="2">
    <source>
        <dbReference type="Proteomes" id="UP000198979"/>
    </source>
</evidence>
<dbReference type="SUPFAM" id="SSF116965">
    <property type="entry name" value="Hypothetical protein MPN330"/>
    <property type="match status" value="1"/>
</dbReference>
<gene>
    <name evidence="1" type="ORF">SAMN05216169_101057</name>
</gene>
<proteinExistence type="predicted"/>
<name>A0A1I0T1T3_9BACL</name>
<dbReference type="AlphaFoldDB" id="A0A1I0T1T3"/>
<evidence type="ECO:0000313" key="1">
    <source>
        <dbReference type="EMBL" id="SFA44986.1"/>
    </source>
</evidence>
<protein>
    <recommendedName>
        <fullName evidence="3">Tetratricopeptide repeat-containing protein</fullName>
    </recommendedName>
</protein>